<dbReference type="KEGG" id="mod:AS202_19985"/>
<organism evidence="1 2">
    <name type="scientific">Myroides odoratimimus</name>
    <dbReference type="NCBI Taxonomy" id="76832"/>
    <lineage>
        <taxon>Bacteria</taxon>
        <taxon>Pseudomonadati</taxon>
        <taxon>Bacteroidota</taxon>
        <taxon>Flavobacteriia</taxon>
        <taxon>Flavobacteriales</taxon>
        <taxon>Flavobacteriaceae</taxon>
        <taxon>Myroides</taxon>
    </lineage>
</organism>
<evidence type="ECO:0000313" key="2">
    <source>
        <dbReference type="Proteomes" id="UP000069030"/>
    </source>
</evidence>
<geneLocation type="plasmid" evidence="1 2">
    <name>p63039</name>
</geneLocation>
<proteinExistence type="predicted"/>
<keyword evidence="1" id="KW-0614">Plasmid</keyword>
<dbReference type="Proteomes" id="UP000069030">
    <property type="component" value="Plasmid p63039"/>
</dbReference>
<name>A0AAI8C9D8_9FLAO</name>
<reference evidence="2" key="1">
    <citation type="journal article" date="2016" name="J. Zhejiang Univ. Sci. B">
        <title>Antibiotic resistance mechanisms of Myroides sp.</title>
        <authorList>
            <person name="Hu S."/>
            <person name="Yuan S."/>
            <person name="Qu H."/>
            <person name="Jiang T."/>
            <person name="Zhou Y."/>
            <person name="Wang M."/>
            <person name="Ming D."/>
        </authorList>
    </citation>
    <scope>NUCLEOTIDE SEQUENCE [LARGE SCALE GENOMIC DNA]</scope>
    <source>
        <strain evidence="2">PR63039</strain>
    </source>
</reference>
<gene>
    <name evidence="1" type="ORF">AS202_19985</name>
</gene>
<protein>
    <submittedName>
        <fullName evidence="1">Uncharacterized protein</fullName>
    </submittedName>
</protein>
<evidence type="ECO:0000313" key="1">
    <source>
        <dbReference type="EMBL" id="ALU28464.1"/>
    </source>
</evidence>
<accession>A0AAI8C9D8</accession>
<dbReference type="AlphaFoldDB" id="A0AAI8C9D8"/>
<sequence length="245" mass="28565">MEKYKISAEDAEIFLNEEYQEQTSKSTYGGASYTQIIQIWLDTLAKGESIKLDMFLITKLPFIRIPHLTAVLGFYDVLLEMKDTYNSSYISFEEKIDSICNTVDNNIYKTYDNFVIPISLNKVIQWGLYQNLEVVSSFFSSKENKHFTYDYNDFKNDEIAINEAKKILENTSIDVVYFNIIGTPFAEYESESLFTIPFLIENIHTREYNKNTEAYTYTKLKAASDLELLEFILNETSLYDQQSSM</sequence>
<dbReference type="EMBL" id="CP013691">
    <property type="protein sequence ID" value="ALU28464.1"/>
    <property type="molecule type" value="Genomic_DNA"/>
</dbReference>